<sequence>MLFADGSNKENQKKNENINLEVNHKDPRVARRSYVAALKTGHASGVHSEGIDGSGLQIMPQNQLVAMHNSLKEMETQLVELKAAITFFSTKLDLLSAGGNRVVRNKTKIDPNLLNSDKGKRKIGFGPVPIPRSRRVWRVKRKSRLFEVGSTSGIGVETFAMECHSPQVTSVFEENMAPSSELKENGVKPLVTGPAEVAYKGSPEVKGLDVIPLERTNGVSEEVLDLNMDLALVQVDTVSGDIVAPLVSLPPIPD</sequence>
<evidence type="ECO:0000313" key="3">
    <source>
        <dbReference type="Proteomes" id="UP000619265"/>
    </source>
</evidence>
<protein>
    <submittedName>
        <fullName evidence="2">Uncharacterized protein</fullName>
    </submittedName>
</protein>
<dbReference type="Proteomes" id="UP000619265">
    <property type="component" value="Unassembled WGS sequence"/>
</dbReference>
<evidence type="ECO:0000313" key="2">
    <source>
        <dbReference type="EMBL" id="KAF5471823.1"/>
    </source>
</evidence>
<name>A0A833XUV6_JUGRE</name>
<dbReference type="Gramene" id="Jr04_04500_p1">
    <property type="protein sequence ID" value="cds.Jr04_04500_p1"/>
    <property type="gene ID" value="Jr04_04500"/>
</dbReference>
<dbReference type="EMBL" id="LIHL02000004">
    <property type="protein sequence ID" value="KAF5471823.1"/>
    <property type="molecule type" value="Genomic_DNA"/>
</dbReference>
<reference evidence="2" key="2">
    <citation type="submission" date="2020-03" db="EMBL/GenBank/DDBJ databases">
        <title>Walnut 2.0.</title>
        <authorList>
            <person name="Marrano A."/>
            <person name="Britton M."/>
            <person name="Zimin A.V."/>
            <person name="Zaini P.A."/>
            <person name="Workman R."/>
            <person name="Puiu D."/>
            <person name="Bianco L."/>
            <person name="Allen B.J."/>
            <person name="Troggio M."/>
            <person name="Leslie C.A."/>
            <person name="Timp W."/>
            <person name="Dendekar A."/>
            <person name="Salzberg S.L."/>
            <person name="Neale D.B."/>
        </authorList>
    </citation>
    <scope>NUCLEOTIDE SEQUENCE</scope>
    <source>
        <tissue evidence="2">Leaves</tissue>
    </source>
</reference>
<reference evidence="2" key="1">
    <citation type="submission" date="2015-10" db="EMBL/GenBank/DDBJ databases">
        <authorList>
            <person name="Martinez-Garcia P.J."/>
            <person name="Crepeau M.W."/>
            <person name="Puiu D."/>
            <person name="Gonzalez-Ibeas D."/>
            <person name="Whalen J."/>
            <person name="Stevens K."/>
            <person name="Paul R."/>
            <person name="Butterfield T."/>
            <person name="Britton M."/>
            <person name="Reagan R."/>
            <person name="Chakraborty S."/>
            <person name="Walawage S.L."/>
            <person name="Vasquez-Gross H.A."/>
            <person name="Cardeno C."/>
            <person name="Famula R."/>
            <person name="Pratt K."/>
            <person name="Kuruganti S."/>
            <person name="Aradhya M.K."/>
            <person name="Leslie C.A."/>
            <person name="Dandekar A.M."/>
            <person name="Salzberg S.L."/>
            <person name="Wegrzyn J.L."/>
            <person name="Langley C.H."/>
            <person name="Neale D.B."/>
        </authorList>
    </citation>
    <scope>NUCLEOTIDE SEQUENCE</scope>
    <source>
        <tissue evidence="2">Leaves</tissue>
    </source>
</reference>
<gene>
    <name evidence="2" type="ORF">F2P56_008589</name>
</gene>
<organism evidence="2 3">
    <name type="scientific">Juglans regia</name>
    <name type="common">English walnut</name>
    <dbReference type="NCBI Taxonomy" id="51240"/>
    <lineage>
        <taxon>Eukaryota</taxon>
        <taxon>Viridiplantae</taxon>
        <taxon>Streptophyta</taxon>
        <taxon>Embryophyta</taxon>
        <taxon>Tracheophyta</taxon>
        <taxon>Spermatophyta</taxon>
        <taxon>Magnoliopsida</taxon>
        <taxon>eudicotyledons</taxon>
        <taxon>Gunneridae</taxon>
        <taxon>Pentapetalae</taxon>
        <taxon>rosids</taxon>
        <taxon>fabids</taxon>
        <taxon>Fagales</taxon>
        <taxon>Juglandaceae</taxon>
        <taxon>Juglans</taxon>
    </lineage>
</organism>
<keyword evidence="1" id="KW-0175">Coiled coil</keyword>
<comment type="caution">
    <text evidence="2">The sequence shown here is derived from an EMBL/GenBank/DDBJ whole genome shotgun (WGS) entry which is preliminary data.</text>
</comment>
<dbReference type="AlphaFoldDB" id="A0A833XUV6"/>
<proteinExistence type="predicted"/>
<feature type="coiled-coil region" evidence="1">
    <location>
        <begin position="64"/>
        <end position="91"/>
    </location>
</feature>
<accession>A0A833XUV6</accession>
<evidence type="ECO:0000256" key="1">
    <source>
        <dbReference type="SAM" id="Coils"/>
    </source>
</evidence>